<feature type="domain" description="ATP synthase A/B type C-terminal" evidence="13">
    <location>
        <begin position="85"/>
        <end position="169"/>
    </location>
</feature>
<dbReference type="InterPro" id="IPR020003">
    <property type="entry name" value="ATPase_a/bsu_AS"/>
</dbReference>
<reference evidence="14" key="1">
    <citation type="journal article" date="2014" name="Front. Microbiol.">
        <title>High frequency of phylogenetically diverse reductive dehalogenase-homologous genes in deep subseafloor sedimentary metagenomes.</title>
        <authorList>
            <person name="Kawai M."/>
            <person name="Futagami T."/>
            <person name="Toyoda A."/>
            <person name="Takaki Y."/>
            <person name="Nishi S."/>
            <person name="Hori S."/>
            <person name="Arai W."/>
            <person name="Tsubouchi T."/>
            <person name="Morono Y."/>
            <person name="Uchiyama I."/>
            <person name="Ito T."/>
            <person name="Fujiyama A."/>
            <person name="Inagaki F."/>
            <person name="Takami H."/>
        </authorList>
    </citation>
    <scope>NUCLEOTIDE SEQUENCE</scope>
    <source>
        <strain evidence="14">Expedition CK06-06</strain>
    </source>
</reference>
<evidence type="ECO:0000256" key="11">
    <source>
        <dbReference type="SAM" id="MobiDB-lite"/>
    </source>
</evidence>
<dbReference type="PROSITE" id="PS00152">
    <property type="entry name" value="ATPASE_ALPHA_BETA"/>
    <property type="match status" value="1"/>
</dbReference>
<evidence type="ECO:0000256" key="8">
    <source>
        <dbReference type="ARBA" id="ARBA00023136"/>
    </source>
</evidence>
<dbReference type="SUPFAM" id="SSF47917">
    <property type="entry name" value="C-terminal domain of alpha and beta subunits of F1 ATP synthase"/>
    <property type="match status" value="1"/>
</dbReference>
<dbReference type="PANTHER" id="PTHR15184:SF71">
    <property type="entry name" value="ATP SYNTHASE SUBUNIT BETA, MITOCHONDRIAL"/>
    <property type="match status" value="1"/>
</dbReference>
<dbReference type="InterPro" id="IPR055190">
    <property type="entry name" value="ATP-synt_VA_C"/>
</dbReference>
<evidence type="ECO:0000256" key="4">
    <source>
        <dbReference type="ARBA" id="ARBA00022741"/>
    </source>
</evidence>
<dbReference type="GO" id="GO:0005524">
    <property type="term" value="F:ATP binding"/>
    <property type="evidence" value="ECO:0007669"/>
    <property type="project" value="UniProtKB-KW"/>
</dbReference>
<keyword evidence="10" id="KW-0066">ATP synthesis</keyword>
<dbReference type="SUPFAM" id="SSF52540">
    <property type="entry name" value="P-loop containing nucleoside triphosphate hydrolases"/>
    <property type="match status" value="1"/>
</dbReference>
<keyword evidence="3" id="KW-0813">Transport</keyword>
<dbReference type="GO" id="GO:0045259">
    <property type="term" value="C:proton-transporting ATP synthase complex"/>
    <property type="evidence" value="ECO:0007669"/>
    <property type="project" value="UniProtKB-KW"/>
</dbReference>
<dbReference type="InterPro" id="IPR027417">
    <property type="entry name" value="P-loop_NTPase"/>
</dbReference>
<evidence type="ECO:0000313" key="14">
    <source>
        <dbReference type="EMBL" id="GAG21692.1"/>
    </source>
</evidence>
<evidence type="ECO:0000256" key="1">
    <source>
        <dbReference type="ARBA" id="ARBA00004370"/>
    </source>
</evidence>
<keyword evidence="6" id="KW-1278">Translocase</keyword>
<organism evidence="14">
    <name type="scientific">marine sediment metagenome</name>
    <dbReference type="NCBI Taxonomy" id="412755"/>
    <lineage>
        <taxon>unclassified sequences</taxon>
        <taxon>metagenomes</taxon>
        <taxon>ecological metagenomes</taxon>
    </lineage>
</organism>
<name>X0WER1_9ZZZZ</name>
<evidence type="ECO:0000256" key="7">
    <source>
        <dbReference type="ARBA" id="ARBA00023065"/>
    </source>
</evidence>
<dbReference type="AlphaFoldDB" id="X0WER1"/>
<evidence type="ECO:0000256" key="5">
    <source>
        <dbReference type="ARBA" id="ARBA00022840"/>
    </source>
</evidence>
<keyword evidence="9" id="KW-0139">CF(1)</keyword>
<proteinExistence type="inferred from homology"/>
<dbReference type="Pfam" id="PF00006">
    <property type="entry name" value="ATP-synt_ab"/>
    <property type="match status" value="1"/>
</dbReference>
<keyword evidence="5" id="KW-0067">ATP-binding</keyword>
<evidence type="ECO:0000256" key="3">
    <source>
        <dbReference type="ARBA" id="ARBA00022448"/>
    </source>
</evidence>
<protein>
    <submittedName>
        <fullName evidence="14">Uncharacterized protein</fullName>
    </submittedName>
</protein>
<dbReference type="InterPro" id="IPR000194">
    <property type="entry name" value="ATPase_F1/V1/A1_a/bsu_nucl-bd"/>
</dbReference>
<dbReference type="GO" id="GO:0046933">
    <property type="term" value="F:proton-transporting ATP synthase activity, rotational mechanism"/>
    <property type="evidence" value="ECO:0007669"/>
    <property type="project" value="TreeGrafter"/>
</dbReference>
<evidence type="ECO:0000256" key="10">
    <source>
        <dbReference type="ARBA" id="ARBA00023310"/>
    </source>
</evidence>
<dbReference type="PANTHER" id="PTHR15184">
    <property type="entry name" value="ATP SYNTHASE"/>
    <property type="match status" value="1"/>
</dbReference>
<dbReference type="Gene3D" id="1.10.1140.10">
    <property type="entry name" value="Bovine Mitochondrial F1-atpase, Atp Synthase Beta Chain, Chain D, domain 3"/>
    <property type="match status" value="1"/>
</dbReference>
<sequence>EDGYQATLTSEMAMVHERLVSKENAAITTVEAIYVPADDILDQGVQSIYDYLDSAIVLSRDVYQEGRLPAVDILASGSSALNPETVSLAHYSVSLEAISLLKKAESLDRMVSLVGESELSEEDRSQYQRAKKLKNYMTQSFFVAEEHTDRKGKFVPLKTTVADVQAILQGEYDDISEDHFLFIGGAEEARPVKSPEAKIAPKPVVKEQPTEVSEEESSKE</sequence>
<dbReference type="Gene3D" id="3.40.50.300">
    <property type="entry name" value="P-loop containing nucleotide triphosphate hydrolases"/>
    <property type="match status" value="1"/>
</dbReference>
<dbReference type="InterPro" id="IPR024034">
    <property type="entry name" value="ATPase_F1/V1_b/a_C"/>
</dbReference>
<gene>
    <name evidence="14" type="ORF">S01H1_53131</name>
</gene>
<keyword evidence="4" id="KW-0547">Nucleotide-binding</keyword>
<comment type="subcellular location">
    <subcellularLocation>
        <location evidence="1">Membrane</location>
    </subcellularLocation>
</comment>
<comment type="caution">
    <text evidence="14">The sequence shown here is derived from an EMBL/GenBank/DDBJ whole genome shotgun (WGS) entry which is preliminary data.</text>
</comment>
<evidence type="ECO:0000259" key="13">
    <source>
        <dbReference type="Pfam" id="PF22919"/>
    </source>
</evidence>
<accession>X0WER1</accession>
<keyword evidence="7" id="KW-0406">Ion transport</keyword>
<evidence type="ECO:0000256" key="2">
    <source>
        <dbReference type="ARBA" id="ARBA00008936"/>
    </source>
</evidence>
<keyword evidence="8" id="KW-0472">Membrane</keyword>
<dbReference type="Pfam" id="PF22919">
    <property type="entry name" value="ATP-synt_VA_C"/>
    <property type="match status" value="1"/>
</dbReference>
<feature type="region of interest" description="Disordered" evidence="11">
    <location>
        <begin position="190"/>
        <end position="220"/>
    </location>
</feature>
<evidence type="ECO:0000256" key="9">
    <source>
        <dbReference type="ARBA" id="ARBA00023196"/>
    </source>
</evidence>
<feature type="non-terminal residue" evidence="14">
    <location>
        <position position="1"/>
    </location>
</feature>
<feature type="domain" description="ATPase F1/V1/A1 complex alpha/beta subunit nucleotide-binding" evidence="12">
    <location>
        <begin position="2"/>
        <end position="78"/>
    </location>
</feature>
<evidence type="ECO:0000256" key="6">
    <source>
        <dbReference type="ARBA" id="ARBA00022967"/>
    </source>
</evidence>
<dbReference type="EMBL" id="BARS01034390">
    <property type="protein sequence ID" value="GAG21692.1"/>
    <property type="molecule type" value="Genomic_DNA"/>
</dbReference>
<evidence type="ECO:0000259" key="12">
    <source>
        <dbReference type="Pfam" id="PF00006"/>
    </source>
</evidence>
<comment type="similarity">
    <text evidence="2">Belongs to the ATPase alpha/beta chains family.</text>
</comment>
<dbReference type="InterPro" id="IPR050053">
    <property type="entry name" value="ATPase_alpha/beta_chains"/>
</dbReference>